<dbReference type="SUPFAM" id="SSF53474">
    <property type="entry name" value="alpha/beta-Hydrolases"/>
    <property type="match status" value="1"/>
</dbReference>
<dbReference type="InterPro" id="IPR051321">
    <property type="entry name" value="PHA/PHB_synthase"/>
</dbReference>
<dbReference type="Pfam" id="PF11339">
    <property type="entry name" value="DUF3141"/>
    <property type="match status" value="1"/>
</dbReference>
<dbReference type="Proteomes" id="UP000289546">
    <property type="component" value="Unassembled WGS sequence"/>
</dbReference>
<keyword evidence="2" id="KW-1185">Reference proteome</keyword>
<dbReference type="AlphaFoldDB" id="A0A4Q0S3D4"/>
<organism evidence="1 2">
    <name type="scientific">Bradyrhizobium nanningense</name>
    <dbReference type="NCBI Taxonomy" id="1325118"/>
    <lineage>
        <taxon>Bacteria</taxon>
        <taxon>Pseudomonadati</taxon>
        <taxon>Pseudomonadota</taxon>
        <taxon>Alphaproteobacteria</taxon>
        <taxon>Hyphomicrobiales</taxon>
        <taxon>Nitrobacteraceae</taxon>
        <taxon>Bradyrhizobium</taxon>
    </lineage>
</organism>
<dbReference type="OrthoDB" id="7231451at2"/>
<evidence type="ECO:0000313" key="2">
    <source>
        <dbReference type="Proteomes" id="UP000289546"/>
    </source>
</evidence>
<name>A0A4Q0S3D4_9BRAD</name>
<dbReference type="RefSeq" id="WP_128919551.1">
    <property type="nucleotide sequence ID" value="NZ_LBJC01000081.1"/>
</dbReference>
<dbReference type="Gene3D" id="3.40.50.1820">
    <property type="entry name" value="alpha/beta hydrolase"/>
    <property type="match status" value="1"/>
</dbReference>
<dbReference type="InterPro" id="IPR024501">
    <property type="entry name" value="DUF3141"/>
</dbReference>
<accession>A0A4Q0S3D4</accession>
<evidence type="ECO:0000313" key="1">
    <source>
        <dbReference type="EMBL" id="RXH26536.1"/>
    </source>
</evidence>
<dbReference type="EMBL" id="LBJQ01000081">
    <property type="protein sequence ID" value="RXH26536.1"/>
    <property type="molecule type" value="Genomic_DNA"/>
</dbReference>
<proteinExistence type="predicted"/>
<sequence>MSMETQNLPGGPLSGLVASAVEYLVDAGQRSVLFLDIMRRRGDQYREHVAQTAPHVLQYAAELIIDGRKLDEPVNYALVRIIPPKGVEIDSERRPFIVVDPRAGHGPGIGGFKADSEIGVAMKAGHPCYFIGFLPEPMPGQTIERIARAEALFIEKVISLHPKADGKPCVIGNCQAGWAVMILASLRPELFGPIIIAGAPLAYWAGVHGKYPMRYSGGLLGGSWLTALASDLGAGKFDGAWLVQNFENQNPSNTLWTKQYNVYSKVDTEADRYLEFERWWGGHVNLNAEEIQFIVDELFIGNNLAAGKIEMSDGQKVDLRNIRSPILVFCSEGDNVTPPQQALDWILDCYADVDEIRAYGQTIVYTVHQSVGHLGIFVSGGVAKKEHAEFSENIDLIDVLPPGLYEATFEAKDEETTSSDLVVGKWVMRCEARTLDDIRAMGSNSPEDERRFAAAKSVSEINLAAYRKFVQPWIKKVVSPQLAETMRNLHPLRLQYEAFSSQNPLMATVKSAAEEIEDKRKPVSKDNPFLAFQEQMSKQIVHALDSWRDATEALSETVFLNLYGSPALQAALGIDPKSELSRRREMSAEHRAMLEARIAKLRSRIGEGGPREAAIRSLLYIGSARGMVDERSIEALRRVRRDYAGPRLSLAEFKMLVREQFFMLLLDQEGALAAIPKLLPDDVNQRRTLFGSIRDVLSASGAVLGEPANRLQRIGALLGVDAGEGSANNVAPFDQARAS</sequence>
<comment type="caution">
    <text evidence="1">The sequence shown here is derived from an EMBL/GenBank/DDBJ whole genome shotgun (WGS) entry which is preliminary data.</text>
</comment>
<gene>
    <name evidence="1" type="ORF">XH99_19405</name>
</gene>
<evidence type="ECO:0008006" key="3">
    <source>
        <dbReference type="Google" id="ProtNLM"/>
    </source>
</evidence>
<dbReference type="InterPro" id="IPR029058">
    <property type="entry name" value="AB_hydrolase_fold"/>
</dbReference>
<dbReference type="PANTHER" id="PTHR36837:SF2">
    <property type="entry name" value="POLY(3-HYDROXYALKANOATE) POLYMERASE SUBUNIT PHAC"/>
    <property type="match status" value="1"/>
</dbReference>
<reference evidence="1 2" key="1">
    <citation type="submission" date="2015-04" db="EMBL/GenBank/DDBJ databases">
        <title>Comparative genomics of rhizobia nodulating Arachis hypogaea in China.</title>
        <authorList>
            <person name="Li Y."/>
        </authorList>
    </citation>
    <scope>NUCLEOTIDE SEQUENCE [LARGE SCALE GENOMIC DNA]</scope>
    <source>
        <strain evidence="1 2">CCBAU 51757</strain>
    </source>
</reference>
<protein>
    <recommendedName>
        <fullName evidence="3">3-hydroxyalkanoate synthetase</fullName>
    </recommendedName>
</protein>
<dbReference type="PANTHER" id="PTHR36837">
    <property type="entry name" value="POLY(3-HYDROXYALKANOATE) POLYMERASE SUBUNIT PHAC"/>
    <property type="match status" value="1"/>
</dbReference>